<dbReference type="AlphaFoldDB" id="A0A0L8GIQ6"/>
<keyword evidence="1" id="KW-1133">Transmembrane helix</keyword>
<dbReference type="EMBL" id="KQ421658">
    <property type="protein sequence ID" value="KOF76887.1"/>
    <property type="molecule type" value="Genomic_DNA"/>
</dbReference>
<feature type="transmembrane region" description="Helical" evidence="1">
    <location>
        <begin position="7"/>
        <end position="26"/>
    </location>
</feature>
<keyword evidence="1" id="KW-0472">Membrane</keyword>
<sequence>MNPIHNISSNILPIMCCFVPDIYVILMCVEQYIFKKACINIMIVVLFLFAINDCS</sequence>
<proteinExistence type="predicted"/>
<evidence type="ECO:0000313" key="2">
    <source>
        <dbReference type="EMBL" id="KOF76887.1"/>
    </source>
</evidence>
<name>A0A0L8GIQ6_OCTBM</name>
<gene>
    <name evidence="2" type="ORF">OCBIM_22032803mg</name>
</gene>
<organism evidence="2">
    <name type="scientific">Octopus bimaculoides</name>
    <name type="common">California two-spotted octopus</name>
    <dbReference type="NCBI Taxonomy" id="37653"/>
    <lineage>
        <taxon>Eukaryota</taxon>
        <taxon>Metazoa</taxon>
        <taxon>Spiralia</taxon>
        <taxon>Lophotrochozoa</taxon>
        <taxon>Mollusca</taxon>
        <taxon>Cephalopoda</taxon>
        <taxon>Coleoidea</taxon>
        <taxon>Octopodiformes</taxon>
        <taxon>Octopoda</taxon>
        <taxon>Incirrata</taxon>
        <taxon>Octopodidae</taxon>
        <taxon>Octopus</taxon>
    </lineage>
</organism>
<reference evidence="2" key="1">
    <citation type="submission" date="2015-07" db="EMBL/GenBank/DDBJ databases">
        <title>MeaNS - Measles Nucleotide Surveillance Program.</title>
        <authorList>
            <person name="Tran T."/>
            <person name="Druce J."/>
        </authorList>
    </citation>
    <scope>NUCLEOTIDE SEQUENCE</scope>
    <source>
        <strain evidence="2">UCB-OBI-ISO-001</strain>
        <tissue evidence="2">Gonad</tissue>
    </source>
</reference>
<evidence type="ECO:0000256" key="1">
    <source>
        <dbReference type="SAM" id="Phobius"/>
    </source>
</evidence>
<protein>
    <submittedName>
        <fullName evidence="2">Uncharacterized protein</fullName>
    </submittedName>
</protein>
<keyword evidence="1" id="KW-0812">Transmembrane</keyword>
<feature type="transmembrane region" description="Helical" evidence="1">
    <location>
        <begin position="32"/>
        <end position="51"/>
    </location>
</feature>
<accession>A0A0L8GIQ6</accession>